<evidence type="ECO:0000313" key="2">
    <source>
        <dbReference type="EMBL" id="KAF0697146.1"/>
    </source>
</evidence>
<evidence type="ECO:0000256" key="1">
    <source>
        <dbReference type="SAM" id="MobiDB-lite"/>
    </source>
</evidence>
<sequence length="500" mass="54806">MTSPPPATAEWDTIRYTKLDETLQMWGRRLQVLEEKMDALPERICRAMNDRRAPQPDPLPVIHVQQTLQRAMRAFTDAISESILPSTTTPTISHPLISLPFPPLQPVPVASPATTPVPPGLQRSSSANKASIANIMSATTQPQTLPDEDMPTATAGPSFLQPPPRIPTPTSSPPPHHIVSLPCMVSSADVAPFPTSDPPPPPMDERQATHTPPPYDVRPRIESSIQLTFNTLAANNHPHDGAHNEQGRGLSSAASHSFLVRETPPPPPPASPPSSLPHRAPRPNPGRRPRPATTDSSLPPPPQPTFTWSDGTVRHAPEAWEFPSTNCKTMWHHWFRGDDAHGVGPFRHLTSYDIERYARDKTSRKQLSRARTVMNKLVELALEHAIVARADDLDAMPRDALDAVFDQAFDVLMNHNPNGNLAGDGKLRAERANAYTYSSVHTFMVPTSRKRKHEDKQTNSSVVVPRIGDATSVDSMDSPGASDPGNRGPSATHRDEIKKE</sequence>
<feature type="compositionally biased region" description="Pro residues" evidence="1">
    <location>
        <begin position="263"/>
        <end position="275"/>
    </location>
</feature>
<name>A0A485KUT6_9STRA</name>
<dbReference type="EMBL" id="CAADRA010005362">
    <property type="protein sequence ID" value="VFT88994.1"/>
    <property type="molecule type" value="Genomic_DNA"/>
</dbReference>
<gene>
    <name evidence="3" type="primary">Aste57867_12140</name>
    <name evidence="2" type="ORF">As57867_012095</name>
    <name evidence="3" type="ORF">ASTE57867_12140</name>
</gene>
<feature type="compositionally biased region" description="Pro residues" evidence="1">
    <location>
        <begin position="160"/>
        <end position="176"/>
    </location>
</feature>
<evidence type="ECO:0000313" key="3">
    <source>
        <dbReference type="EMBL" id="VFT88994.1"/>
    </source>
</evidence>
<organism evidence="3 4">
    <name type="scientific">Aphanomyces stellatus</name>
    <dbReference type="NCBI Taxonomy" id="120398"/>
    <lineage>
        <taxon>Eukaryota</taxon>
        <taxon>Sar</taxon>
        <taxon>Stramenopiles</taxon>
        <taxon>Oomycota</taxon>
        <taxon>Saprolegniomycetes</taxon>
        <taxon>Saprolegniales</taxon>
        <taxon>Verrucalvaceae</taxon>
        <taxon>Aphanomyces</taxon>
    </lineage>
</organism>
<feature type="region of interest" description="Disordered" evidence="1">
    <location>
        <begin position="140"/>
        <end position="218"/>
    </location>
</feature>
<dbReference type="AlphaFoldDB" id="A0A485KUT6"/>
<reference evidence="3 4" key="1">
    <citation type="submission" date="2019-03" db="EMBL/GenBank/DDBJ databases">
        <authorList>
            <person name="Gaulin E."/>
            <person name="Dumas B."/>
        </authorList>
    </citation>
    <scope>NUCLEOTIDE SEQUENCE [LARGE SCALE GENOMIC DNA]</scope>
    <source>
        <strain evidence="3">CBS 568.67</strain>
    </source>
</reference>
<keyword evidence="4" id="KW-1185">Reference proteome</keyword>
<protein>
    <submittedName>
        <fullName evidence="3">Aste57867_12140 protein</fullName>
    </submittedName>
</protein>
<dbReference type="EMBL" id="VJMH01005341">
    <property type="protein sequence ID" value="KAF0697146.1"/>
    <property type="molecule type" value="Genomic_DNA"/>
</dbReference>
<dbReference type="Proteomes" id="UP000332933">
    <property type="component" value="Unassembled WGS sequence"/>
</dbReference>
<feature type="region of interest" description="Disordered" evidence="1">
    <location>
        <begin position="258"/>
        <end position="311"/>
    </location>
</feature>
<proteinExistence type="predicted"/>
<dbReference type="OrthoDB" id="70317at2759"/>
<accession>A0A485KUT6</accession>
<feature type="region of interest" description="Disordered" evidence="1">
    <location>
        <begin position="447"/>
        <end position="500"/>
    </location>
</feature>
<evidence type="ECO:0000313" key="4">
    <source>
        <dbReference type="Proteomes" id="UP000332933"/>
    </source>
</evidence>
<feature type="compositionally biased region" description="Basic residues" evidence="1">
    <location>
        <begin position="279"/>
        <end position="290"/>
    </location>
</feature>
<reference evidence="2" key="2">
    <citation type="submission" date="2019-06" db="EMBL/GenBank/DDBJ databases">
        <title>Genomics analysis of Aphanomyces spp. identifies a new class of oomycete effector associated with host adaptation.</title>
        <authorList>
            <person name="Gaulin E."/>
        </authorList>
    </citation>
    <scope>NUCLEOTIDE SEQUENCE</scope>
    <source>
        <strain evidence="2">CBS 578.67</strain>
    </source>
</reference>